<comment type="caution">
    <text evidence="2">The sequence shown here is derived from an EMBL/GenBank/DDBJ whole genome shotgun (WGS) entry which is preliminary data.</text>
</comment>
<feature type="signal peptide" evidence="1">
    <location>
        <begin position="1"/>
        <end position="24"/>
    </location>
</feature>
<accession>A0ABT7SGU5</accession>
<evidence type="ECO:0000256" key="1">
    <source>
        <dbReference type="SAM" id="SignalP"/>
    </source>
</evidence>
<dbReference type="EMBL" id="JAUCGQ010000001">
    <property type="protein sequence ID" value="MDM7855415.1"/>
    <property type="molecule type" value="Genomic_DNA"/>
</dbReference>
<protein>
    <submittedName>
        <fullName evidence="2">Uncharacterized protein</fullName>
    </submittedName>
</protein>
<proteinExistence type="predicted"/>
<keyword evidence="1" id="KW-0732">Signal</keyword>
<dbReference type="RefSeq" id="WP_289455233.1">
    <property type="nucleotide sequence ID" value="NZ_JAUCGQ010000001.1"/>
</dbReference>
<evidence type="ECO:0000313" key="2">
    <source>
        <dbReference type="EMBL" id="MDM7855415.1"/>
    </source>
</evidence>
<sequence>MKLRKYAKIAAVPVGLLVSGLIVAQTSSAAFTAQTQTAANSWAAGQLTLTNDKVSTAAFAATNIVPGQSGTNTIKVDYTSGAKAAVKMYATAPVSNELATALQLTINEGATQVFSGSLASFSAKNDSASGVGTWTPTASGSQTYTISWTLPGTVSSSTIQGQTAGVTFAWEATSQAS</sequence>
<organism evidence="2 3">
    <name type="scientific">Cellulomonas alba</name>
    <dbReference type="NCBI Taxonomy" id="3053467"/>
    <lineage>
        <taxon>Bacteria</taxon>
        <taxon>Bacillati</taxon>
        <taxon>Actinomycetota</taxon>
        <taxon>Actinomycetes</taxon>
        <taxon>Micrococcales</taxon>
        <taxon>Cellulomonadaceae</taxon>
        <taxon>Cellulomonas</taxon>
    </lineage>
</organism>
<gene>
    <name evidence="2" type="ORF">QRT04_10785</name>
</gene>
<reference evidence="2 3" key="1">
    <citation type="submission" date="2023-06" db="EMBL/GenBank/DDBJ databases">
        <title>Cellulomonas sp. MW4 Whole genome sequence.</title>
        <authorList>
            <person name="Park S."/>
        </authorList>
    </citation>
    <scope>NUCLEOTIDE SEQUENCE [LARGE SCALE GENOMIC DNA]</scope>
    <source>
        <strain evidence="2 3">MW4</strain>
    </source>
</reference>
<feature type="chain" id="PRO_5046272721" evidence="1">
    <location>
        <begin position="25"/>
        <end position="177"/>
    </location>
</feature>
<evidence type="ECO:0000313" key="3">
    <source>
        <dbReference type="Proteomes" id="UP001529338"/>
    </source>
</evidence>
<dbReference type="Proteomes" id="UP001529338">
    <property type="component" value="Unassembled WGS sequence"/>
</dbReference>
<keyword evidence="3" id="KW-1185">Reference proteome</keyword>
<name>A0ABT7SGU5_9CELL</name>